<accession>A0A4Y2N3Y8</accession>
<protein>
    <submittedName>
        <fullName evidence="2">Uncharacterized protein</fullName>
    </submittedName>
</protein>
<comment type="caution">
    <text evidence="2">The sequence shown here is derived from an EMBL/GenBank/DDBJ whole genome shotgun (WGS) entry which is preliminary data.</text>
</comment>
<evidence type="ECO:0000313" key="3">
    <source>
        <dbReference type="Proteomes" id="UP000499080"/>
    </source>
</evidence>
<keyword evidence="1" id="KW-0812">Transmembrane</keyword>
<keyword evidence="3" id="KW-1185">Reference proteome</keyword>
<keyword evidence="1" id="KW-0472">Membrane</keyword>
<keyword evidence="1" id="KW-1133">Transmembrane helix</keyword>
<evidence type="ECO:0000256" key="1">
    <source>
        <dbReference type="SAM" id="Phobius"/>
    </source>
</evidence>
<reference evidence="2 3" key="1">
    <citation type="journal article" date="2019" name="Sci. Rep.">
        <title>Orb-weaving spider Araneus ventricosus genome elucidates the spidroin gene catalogue.</title>
        <authorList>
            <person name="Kono N."/>
            <person name="Nakamura H."/>
            <person name="Ohtoshi R."/>
            <person name="Moran D.A.P."/>
            <person name="Shinohara A."/>
            <person name="Yoshida Y."/>
            <person name="Fujiwara M."/>
            <person name="Mori M."/>
            <person name="Tomita M."/>
            <person name="Arakawa K."/>
        </authorList>
    </citation>
    <scope>NUCLEOTIDE SEQUENCE [LARGE SCALE GENOMIC DNA]</scope>
</reference>
<organism evidence="2 3">
    <name type="scientific">Araneus ventricosus</name>
    <name type="common">Orbweaver spider</name>
    <name type="synonym">Epeira ventricosa</name>
    <dbReference type="NCBI Taxonomy" id="182803"/>
    <lineage>
        <taxon>Eukaryota</taxon>
        <taxon>Metazoa</taxon>
        <taxon>Ecdysozoa</taxon>
        <taxon>Arthropoda</taxon>
        <taxon>Chelicerata</taxon>
        <taxon>Arachnida</taxon>
        <taxon>Araneae</taxon>
        <taxon>Araneomorphae</taxon>
        <taxon>Entelegynae</taxon>
        <taxon>Araneoidea</taxon>
        <taxon>Araneidae</taxon>
        <taxon>Araneus</taxon>
    </lineage>
</organism>
<dbReference type="AlphaFoldDB" id="A0A4Y2N3Y8"/>
<dbReference type="Proteomes" id="UP000499080">
    <property type="component" value="Unassembled WGS sequence"/>
</dbReference>
<dbReference type="EMBL" id="BGPR01008403">
    <property type="protein sequence ID" value="GBN33592.1"/>
    <property type="molecule type" value="Genomic_DNA"/>
</dbReference>
<feature type="transmembrane region" description="Helical" evidence="1">
    <location>
        <begin position="32"/>
        <end position="48"/>
    </location>
</feature>
<name>A0A4Y2N3Y8_ARAVE</name>
<proteinExistence type="predicted"/>
<evidence type="ECO:0000313" key="2">
    <source>
        <dbReference type="EMBL" id="GBN33592.1"/>
    </source>
</evidence>
<gene>
    <name evidence="2" type="ORF">AVEN_85718_1</name>
</gene>
<sequence length="142" mass="16199">MERCISEIYLLLSEFNWLSGYRVSFRTGRSRVLSWVVFVLCFCNASLLQGRPMVTSRLALTCCKLVAHLCQICKKLAVQVCCKLKLLSGMALSLLVTNIWRCFKRIPCDVTPCRKTINTGGAQPNEYLWSFVRSASWPAVRR</sequence>